<dbReference type="EMBL" id="GBXM01094688">
    <property type="protein sequence ID" value="JAH13889.1"/>
    <property type="molecule type" value="Transcribed_RNA"/>
</dbReference>
<name>A0A0E9PQ14_ANGAN</name>
<dbReference type="AlphaFoldDB" id="A0A0E9PQ14"/>
<evidence type="ECO:0000313" key="1">
    <source>
        <dbReference type="EMBL" id="JAH06357.1"/>
    </source>
</evidence>
<reference evidence="1" key="2">
    <citation type="journal article" date="2015" name="Fish Shellfish Immunol.">
        <title>Early steps in the European eel (Anguilla anguilla)-Vibrio vulnificus interaction in the gills: Role of the RtxA13 toxin.</title>
        <authorList>
            <person name="Callol A."/>
            <person name="Pajuelo D."/>
            <person name="Ebbesson L."/>
            <person name="Teles M."/>
            <person name="MacKenzie S."/>
            <person name="Amaro C."/>
        </authorList>
    </citation>
    <scope>NUCLEOTIDE SEQUENCE</scope>
</reference>
<organism evidence="1">
    <name type="scientific">Anguilla anguilla</name>
    <name type="common">European freshwater eel</name>
    <name type="synonym">Muraena anguilla</name>
    <dbReference type="NCBI Taxonomy" id="7936"/>
    <lineage>
        <taxon>Eukaryota</taxon>
        <taxon>Metazoa</taxon>
        <taxon>Chordata</taxon>
        <taxon>Craniata</taxon>
        <taxon>Vertebrata</taxon>
        <taxon>Euteleostomi</taxon>
        <taxon>Actinopterygii</taxon>
        <taxon>Neopterygii</taxon>
        <taxon>Teleostei</taxon>
        <taxon>Anguilliformes</taxon>
        <taxon>Anguillidae</taxon>
        <taxon>Anguilla</taxon>
    </lineage>
</organism>
<sequence>MNALQSSAGRLLDEGVISEDFHQGSTRGWSFQMGPKMRGFGNPWCGVVTQECPSVPWPM</sequence>
<reference evidence="1" key="1">
    <citation type="submission" date="2014-11" db="EMBL/GenBank/DDBJ databases">
        <authorList>
            <person name="Amaro Gonzalez C."/>
        </authorList>
    </citation>
    <scope>NUCLEOTIDE SEQUENCE</scope>
</reference>
<dbReference type="EMBL" id="GBXM01102220">
    <property type="protein sequence ID" value="JAH06357.1"/>
    <property type="molecule type" value="Transcribed_RNA"/>
</dbReference>
<accession>A0A0E9PQ14</accession>
<proteinExistence type="predicted"/>
<protein>
    <submittedName>
        <fullName evidence="1">Uncharacterized protein</fullName>
    </submittedName>
</protein>